<dbReference type="SMART" id="SM00382">
    <property type="entry name" value="AAA"/>
    <property type="match status" value="1"/>
</dbReference>
<evidence type="ECO:0000259" key="4">
    <source>
        <dbReference type="SMART" id="SM00382"/>
    </source>
</evidence>
<evidence type="ECO:0000313" key="5">
    <source>
        <dbReference type="EMBL" id="XCJ75934.1"/>
    </source>
</evidence>
<dbReference type="AlphaFoldDB" id="A0AAU8J6Q7"/>
<sequence length="438" mass="46531">MPQRPDATATDIQDVVRTSYRTRRPRVLLVTGGPGCGRTTLLDLLARRTDAAGGHVLRAAARPHARPWQVLRELTRGRAEFARSLALAEDRAWHPDTAAAAFRADLDTLAGSGPVLLCVDDVRRADPQSLAQLRALARRMPAGPVVLVATAAGHDTRWEDLFTLPVLRRPYVECARLALLTTADVERILREERHVDGPDVPRAAARLHRLSGGNPGLLRALLAENAAFQHPSCDGPFARAVGDCLHDSGPEAVAVARALAVLGDRPLNASLLEAMVDGAAPAALAGLAALRGSGLLDGLGRREPAVRAAALAGHDLRSRTRQWWRAAHALRAVRATPSEVAAPLLALMADDPGARPRDRDLELMACVARDLFEQAHGLREGGDGARGITLHQAARRLAQCAGAAAAREPRTPREPKALRGQGSGTPGIAHARAVELAG</sequence>
<dbReference type="KEGG" id="stac:ABII15_38555"/>
<dbReference type="Gene3D" id="3.40.50.300">
    <property type="entry name" value="P-loop containing nucleotide triphosphate hydrolases"/>
    <property type="match status" value="1"/>
</dbReference>
<dbReference type="PANTHER" id="PTHR16305">
    <property type="entry name" value="TESTICULAR SOLUBLE ADENYLYL CYCLASE"/>
    <property type="match status" value="1"/>
</dbReference>
<evidence type="ECO:0000256" key="1">
    <source>
        <dbReference type="ARBA" id="ARBA00022741"/>
    </source>
</evidence>
<geneLocation type="plasmid" evidence="5">
    <name>punmamed1</name>
</geneLocation>
<proteinExistence type="predicted"/>
<dbReference type="GO" id="GO:0005524">
    <property type="term" value="F:ATP binding"/>
    <property type="evidence" value="ECO:0007669"/>
    <property type="project" value="UniProtKB-KW"/>
</dbReference>
<dbReference type="GO" id="GO:0004016">
    <property type="term" value="F:adenylate cyclase activity"/>
    <property type="evidence" value="ECO:0007669"/>
    <property type="project" value="TreeGrafter"/>
</dbReference>
<dbReference type="EMBL" id="CP159535">
    <property type="protein sequence ID" value="XCJ75934.1"/>
    <property type="molecule type" value="Genomic_DNA"/>
</dbReference>
<dbReference type="InterPro" id="IPR003593">
    <property type="entry name" value="AAA+_ATPase"/>
</dbReference>
<dbReference type="InterPro" id="IPR027417">
    <property type="entry name" value="P-loop_NTPase"/>
</dbReference>
<evidence type="ECO:0000256" key="2">
    <source>
        <dbReference type="ARBA" id="ARBA00022840"/>
    </source>
</evidence>
<organism evidence="5">
    <name type="scientific">Streptomyces tabacisoli</name>
    <dbReference type="NCBI Taxonomy" id="3156398"/>
    <lineage>
        <taxon>Bacteria</taxon>
        <taxon>Bacillati</taxon>
        <taxon>Actinomycetota</taxon>
        <taxon>Actinomycetes</taxon>
        <taxon>Kitasatosporales</taxon>
        <taxon>Streptomycetaceae</taxon>
        <taxon>Streptomyces</taxon>
    </lineage>
</organism>
<evidence type="ECO:0000256" key="3">
    <source>
        <dbReference type="SAM" id="MobiDB-lite"/>
    </source>
</evidence>
<name>A0AAU8J6Q7_9ACTN</name>
<feature type="region of interest" description="Disordered" evidence="3">
    <location>
        <begin position="402"/>
        <end position="428"/>
    </location>
</feature>
<keyword evidence="1" id="KW-0547">Nucleotide-binding</keyword>
<dbReference type="PANTHER" id="PTHR16305:SF28">
    <property type="entry name" value="GUANYLATE CYCLASE DOMAIN-CONTAINING PROTEIN"/>
    <property type="match status" value="1"/>
</dbReference>
<keyword evidence="2 5" id="KW-0067">ATP-binding</keyword>
<dbReference type="GO" id="GO:0005737">
    <property type="term" value="C:cytoplasm"/>
    <property type="evidence" value="ECO:0007669"/>
    <property type="project" value="TreeGrafter"/>
</dbReference>
<dbReference type="Pfam" id="PF13191">
    <property type="entry name" value="AAA_16"/>
    <property type="match status" value="1"/>
</dbReference>
<dbReference type="SUPFAM" id="SSF52540">
    <property type="entry name" value="P-loop containing nucleoside triphosphate hydrolases"/>
    <property type="match status" value="1"/>
</dbReference>
<protein>
    <submittedName>
        <fullName evidence="5">ATP-binding protein</fullName>
    </submittedName>
</protein>
<accession>A0AAU8J6Q7</accession>
<dbReference type="InterPro" id="IPR041664">
    <property type="entry name" value="AAA_16"/>
</dbReference>
<dbReference type="CDD" id="cd00267">
    <property type="entry name" value="ABC_ATPase"/>
    <property type="match status" value="1"/>
</dbReference>
<feature type="compositionally biased region" description="Basic and acidic residues" evidence="3">
    <location>
        <begin position="407"/>
        <end position="417"/>
    </location>
</feature>
<gene>
    <name evidence="5" type="ORF">ABII15_38555</name>
</gene>
<keyword evidence="5" id="KW-0614">Plasmid</keyword>
<feature type="domain" description="AAA+ ATPase" evidence="4">
    <location>
        <begin position="24"/>
        <end position="192"/>
    </location>
</feature>
<reference evidence="5" key="1">
    <citation type="submission" date="2024-06" db="EMBL/GenBank/DDBJ databases">
        <title>Streptomyces sp. strain HUAS MG91 genome sequences.</title>
        <authorList>
            <person name="Mo P."/>
        </authorList>
    </citation>
    <scope>NUCLEOTIDE SEQUENCE</scope>
    <source>
        <strain evidence="5">HUAS MG91</strain>
        <plasmid evidence="5">punmamed1</plasmid>
    </source>
</reference>
<dbReference type="RefSeq" id="WP_353947348.1">
    <property type="nucleotide sequence ID" value="NZ_CP159535.1"/>
</dbReference>